<feature type="compositionally biased region" description="Polar residues" evidence="1">
    <location>
        <begin position="387"/>
        <end position="404"/>
    </location>
</feature>
<protein>
    <submittedName>
        <fullName evidence="2">Uncharacterized protein</fullName>
    </submittedName>
</protein>
<feature type="compositionally biased region" description="Basic and acidic residues" evidence="1">
    <location>
        <begin position="470"/>
        <end position="488"/>
    </location>
</feature>
<feature type="region of interest" description="Disordered" evidence="1">
    <location>
        <begin position="456"/>
        <end position="504"/>
    </location>
</feature>
<dbReference type="InParanoid" id="A0A212EUI3"/>
<feature type="compositionally biased region" description="Basic and acidic residues" evidence="1">
    <location>
        <begin position="130"/>
        <end position="152"/>
    </location>
</feature>
<feature type="region of interest" description="Disordered" evidence="1">
    <location>
        <begin position="826"/>
        <end position="849"/>
    </location>
</feature>
<accession>A0A212EUI3</accession>
<dbReference type="FunCoup" id="A0A212EUI3">
    <property type="interactions" value="5"/>
</dbReference>
<name>A0A212EUI3_DANPL</name>
<feature type="compositionally biased region" description="Basic and acidic residues" evidence="1">
    <location>
        <begin position="87"/>
        <end position="103"/>
    </location>
</feature>
<evidence type="ECO:0000313" key="3">
    <source>
        <dbReference type="Proteomes" id="UP000007151"/>
    </source>
</evidence>
<dbReference type="eggNOG" id="ENOG502RZBB">
    <property type="taxonomic scope" value="Eukaryota"/>
</dbReference>
<evidence type="ECO:0000313" key="2">
    <source>
        <dbReference type="EMBL" id="OWR45127.1"/>
    </source>
</evidence>
<evidence type="ECO:0000256" key="1">
    <source>
        <dbReference type="SAM" id="MobiDB-lite"/>
    </source>
</evidence>
<feature type="region of interest" description="Disordered" evidence="1">
    <location>
        <begin position="899"/>
        <end position="939"/>
    </location>
</feature>
<feature type="compositionally biased region" description="Polar residues" evidence="1">
    <location>
        <begin position="902"/>
        <end position="913"/>
    </location>
</feature>
<feature type="region of interest" description="Disordered" evidence="1">
    <location>
        <begin position="385"/>
        <end position="434"/>
    </location>
</feature>
<proteinExistence type="predicted"/>
<feature type="compositionally biased region" description="Low complexity" evidence="1">
    <location>
        <begin position="76"/>
        <end position="85"/>
    </location>
</feature>
<sequence>MDIRVVFVLHGVIDHLTQHSVDSVASYSSQNHVDRIRTQNFSAASCQDECDFGSIRTSLFRRSSSNTEIPIKRPESVTSNTSSTRSRLRDFVERKSSQDEHRPVANTVADIQYFENPTETLEFDNPRNSLESKKSQDENTKKRKFSNKDKDCENKIKKEDKYQSKLAEYYKLPLQLPQDEFYQHLTRSKAAEEFLQKRFPNSDTEFSASYGRLCKHKDVEGSNLRRSRSLAVIREETFTDLQIQNHPKTKRSQLIPRARLFDKPCFRDRLIGRAKYQTKEEVLEGIYIDSTVSCFGDINRQRVDEEPSNPPDNVENNSAKEDVVSRNESHHSRSISGSWPNLHGETKQTNGSEESIGHSRNPSEIDSLDSNYVRKHYNFEAHLKNYKGSSPETDRSIASPNNSKDLYISTDEPDSDNEEDKSKTQRSSVKEHNILTQKVVNEKIVLNSDEIYKAESPDKVSLQSKQSCNIEKENKATEENKQEKKDSDSQSTISENDENISSPADSITSYISISIASSTDKSHKLEYLANSLAEKIDEYCDSQNASVNSPTIHSETQTLDTDPIYTKVQKQTFADLKKHSFTRKPRESKKVKIKTPTNESYVTNTFIKCKDYNEDSYCTSTKNITTEPFVTTFIENQYYSLPDINISKCLRKSERIDAQLREEDPEDIPCENTYEVAHTHVREISHHSNGESYGQLNKISPKISHKSQVDIEDNSSYYKEESEPQLLQNFTKLEDDLKSIITIDSSYADDTIYYQLDHHQNEREVNEIEGTIRNNKIITKSESLKLVSNISNKPEIKLLKSLSNDNINTSLQRKRSKTGIHKHYSLRQRNPTGTESIRIPSPHQVEKSFSKPIHRKISNLSFSDQIKNHSLISRVQSFKTSPDSNVSIIPLSGHQTIVIDPPTQSIPEQQTKYSVKEKQSESNDNINSKPSYQNPTTIKITTNTEDGTCENKIFTNNITGDPFITIKLNKIVKKNIENQYQRPPSKLVINDSNNNLADTNLSITMTRPQVLQVIDSKNKKLNEVVADKNKKGISAVKMNNLESKNDFKESKFENNNVKEKLNNAIKTDIEYQEKINSVKNYWSKLIEKSPDYQNKEDDKDKTEGTVENINEENANRDENDNNNHKCVPEVSVGSIIKTLESAKIVDSVKKVNQTKLQLWKEETEKVKSDSEIEEAPVEKIVKDTTRTIYDHPKIEKPSTKSEQEICRDTPEIEIVELSSDNQNQKTQATLIKAKGYEKGCDEFDHVRYKVMKSELFKNSMIANYRKEAQFDGLLQYLQDYSFQELLVNNNIVIIEPVRTKVEPAPRKNTTDTCKIPPTLLKKPDCTSQVDKSKNAIRRHFFYHPIRVNKEIIEEELPNPDTVKKVRNLFEDTLKMKNESNSIQATNIPMDNVQDTREDMRHATQTDKQENDDPHSFEKKFYYVNDSVEQRNVPVGKFGEMIFEEFEVLENCYDSLNSNKSP</sequence>
<gene>
    <name evidence="2" type="ORF">KGM_210121</name>
</gene>
<feature type="compositionally biased region" description="Polar residues" evidence="1">
    <location>
        <begin position="922"/>
        <end position="939"/>
    </location>
</feature>
<dbReference type="KEGG" id="dpl:KGM_210121"/>
<comment type="caution">
    <text evidence="2">The sequence shown here is derived from an EMBL/GenBank/DDBJ whole genome shotgun (WGS) entry which is preliminary data.</text>
</comment>
<feature type="compositionally biased region" description="Basic and acidic residues" evidence="1">
    <location>
        <begin position="420"/>
        <end position="433"/>
    </location>
</feature>
<keyword evidence="3" id="KW-1185">Reference proteome</keyword>
<organism evidence="2 3">
    <name type="scientific">Danaus plexippus plexippus</name>
    <dbReference type="NCBI Taxonomy" id="278856"/>
    <lineage>
        <taxon>Eukaryota</taxon>
        <taxon>Metazoa</taxon>
        <taxon>Ecdysozoa</taxon>
        <taxon>Arthropoda</taxon>
        <taxon>Hexapoda</taxon>
        <taxon>Insecta</taxon>
        <taxon>Pterygota</taxon>
        <taxon>Neoptera</taxon>
        <taxon>Endopterygota</taxon>
        <taxon>Lepidoptera</taxon>
        <taxon>Glossata</taxon>
        <taxon>Ditrysia</taxon>
        <taxon>Papilionoidea</taxon>
        <taxon>Nymphalidae</taxon>
        <taxon>Danainae</taxon>
        <taxon>Danaini</taxon>
        <taxon>Danaina</taxon>
        <taxon>Danaus</taxon>
        <taxon>Danaus</taxon>
    </lineage>
</organism>
<dbReference type="Proteomes" id="UP000007151">
    <property type="component" value="Unassembled WGS sequence"/>
</dbReference>
<reference evidence="2 3" key="1">
    <citation type="journal article" date="2011" name="Cell">
        <title>The monarch butterfly genome yields insights into long-distance migration.</title>
        <authorList>
            <person name="Zhan S."/>
            <person name="Merlin C."/>
            <person name="Boore J.L."/>
            <person name="Reppert S.M."/>
        </authorList>
    </citation>
    <scope>NUCLEOTIDE SEQUENCE [LARGE SCALE GENOMIC DNA]</scope>
    <source>
        <strain evidence="2">F-2</strain>
    </source>
</reference>
<dbReference type="EMBL" id="AGBW02012392">
    <property type="protein sequence ID" value="OWR45127.1"/>
    <property type="molecule type" value="Genomic_DNA"/>
</dbReference>
<feature type="region of interest" description="Disordered" evidence="1">
    <location>
        <begin position="66"/>
        <end position="152"/>
    </location>
</feature>
<feature type="compositionally biased region" description="Polar residues" evidence="1">
    <location>
        <begin position="489"/>
        <end position="503"/>
    </location>
</feature>
<feature type="region of interest" description="Disordered" evidence="1">
    <location>
        <begin position="301"/>
        <end position="368"/>
    </location>
</feature>
<feature type="compositionally biased region" description="Basic and acidic residues" evidence="1">
    <location>
        <begin position="318"/>
        <end position="331"/>
    </location>
</feature>